<accession>A0A3D8Q490</accession>
<dbReference type="Proteomes" id="UP000256645">
    <property type="component" value="Unassembled WGS sequence"/>
</dbReference>
<dbReference type="EMBL" id="PDLM01000035">
    <property type="protein sequence ID" value="RDW56675.1"/>
    <property type="molecule type" value="Genomic_DNA"/>
</dbReference>
<dbReference type="Pfam" id="PF11951">
    <property type="entry name" value="Fungal_trans_2"/>
    <property type="match status" value="1"/>
</dbReference>
<dbReference type="OrthoDB" id="5213892at2759"/>
<sequence length="311" mass="35112">MDGGEKEKQMAIEIRTLVKAKNDCLRSSRALEAKRRQQCRSKETASSFDTNIPASKSTRYQQDRLLQSLIAVSNPLDAPGLHAISLSLKNQDSQCLPPGPVSCEHWIKVLIDDVYILGTKKNEALNPNEIGGFQDEANRLQSRLEDGIRVSHRKCVELTSIIPDRSIQPAEAEAHLRKIEVSLVNCLFAHAALIYLHITVHGAETAALPATKKLVFEWIFTFRFIPEYTLLPSLVWSLCMAGCMATTENQRQFFRETVASSGIDSWSSYMIWRALEIMEICWHGPKSDRMQPGDPAWIKALEELRNSDVIY</sequence>
<organism evidence="1 2">
    <name type="scientific">Coleophoma cylindrospora</name>
    <dbReference type="NCBI Taxonomy" id="1849047"/>
    <lineage>
        <taxon>Eukaryota</taxon>
        <taxon>Fungi</taxon>
        <taxon>Dikarya</taxon>
        <taxon>Ascomycota</taxon>
        <taxon>Pezizomycotina</taxon>
        <taxon>Leotiomycetes</taxon>
        <taxon>Helotiales</taxon>
        <taxon>Dermateaceae</taxon>
        <taxon>Coleophoma</taxon>
    </lineage>
</organism>
<reference evidence="1 2" key="1">
    <citation type="journal article" date="2018" name="IMA Fungus">
        <title>IMA Genome-F 9: Draft genome sequence of Annulohypoxylon stygium, Aspergillus mulundensis, Berkeleyomyces basicola (syn. Thielaviopsis basicola), Ceratocystis smalleyi, two Cercospora beticola strains, Coleophoma cylindrospora, Fusarium fracticaudum, Phialophora cf. hyalina, and Morchella septimelata.</title>
        <authorList>
            <person name="Wingfield B.D."/>
            <person name="Bills G.F."/>
            <person name="Dong Y."/>
            <person name="Huang W."/>
            <person name="Nel W.J."/>
            <person name="Swalarsk-Parry B.S."/>
            <person name="Vaghefi N."/>
            <person name="Wilken P.M."/>
            <person name="An Z."/>
            <person name="de Beer Z.W."/>
            <person name="De Vos L."/>
            <person name="Chen L."/>
            <person name="Duong T.A."/>
            <person name="Gao Y."/>
            <person name="Hammerbacher A."/>
            <person name="Kikkert J.R."/>
            <person name="Li Y."/>
            <person name="Li H."/>
            <person name="Li K."/>
            <person name="Li Q."/>
            <person name="Liu X."/>
            <person name="Ma X."/>
            <person name="Naidoo K."/>
            <person name="Pethybridge S.J."/>
            <person name="Sun J."/>
            <person name="Steenkamp E.T."/>
            <person name="van der Nest M.A."/>
            <person name="van Wyk S."/>
            <person name="Wingfield M.J."/>
            <person name="Xiong C."/>
            <person name="Yue Q."/>
            <person name="Zhang X."/>
        </authorList>
    </citation>
    <scope>NUCLEOTIDE SEQUENCE [LARGE SCALE GENOMIC DNA]</scope>
    <source>
        <strain evidence="1 2">BP6252</strain>
    </source>
</reference>
<protein>
    <submittedName>
        <fullName evidence="1">Uncharacterized protein</fullName>
    </submittedName>
</protein>
<proteinExistence type="predicted"/>
<gene>
    <name evidence="1" type="ORF">BP6252_14061</name>
</gene>
<comment type="caution">
    <text evidence="1">The sequence shown here is derived from an EMBL/GenBank/DDBJ whole genome shotgun (WGS) entry which is preliminary data.</text>
</comment>
<evidence type="ECO:0000313" key="1">
    <source>
        <dbReference type="EMBL" id="RDW56675.1"/>
    </source>
</evidence>
<dbReference type="InterPro" id="IPR021858">
    <property type="entry name" value="Fun_TF"/>
</dbReference>
<dbReference type="STRING" id="1849047.A0A3D8Q490"/>
<dbReference type="AlphaFoldDB" id="A0A3D8Q490"/>
<name>A0A3D8Q490_9HELO</name>
<evidence type="ECO:0000313" key="2">
    <source>
        <dbReference type="Proteomes" id="UP000256645"/>
    </source>
</evidence>
<keyword evidence="2" id="KW-1185">Reference proteome</keyword>